<dbReference type="InterPro" id="IPR002563">
    <property type="entry name" value="Flavin_Rdtase-like_dom"/>
</dbReference>
<dbReference type="InterPro" id="IPR050268">
    <property type="entry name" value="NADH-dep_flavin_reductase"/>
</dbReference>
<evidence type="ECO:0000256" key="2">
    <source>
        <dbReference type="ARBA" id="ARBA00023002"/>
    </source>
</evidence>
<accession>A0ABV3Z5J9</accession>
<dbReference type="Gene3D" id="2.30.110.10">
    <property type="entry name" value="Electron Transport, Fmn-binding Protein, Chain A"/>
    <property type="match status" value="1"/>
</dbReference>
<dbReference type="RefSeq" id="WP_369313703.1">
    <property type="nucleotide sequence ID" value="NZ_JBEHZE010000001.1"/>
</dbReference>
<gene>
    <name evidence="4" type="ORF">ABFZ84_09180</name>
</gene>
<dbReference type="Pfam" id="PF01613">
    <property type="entry name" value="Flavin_Reduct"/>
    <property type="match status" value="1"/>
</dbReference>
<keyword evidence="5" id="KW-1185">Reference proteome</keyword>
<evidence type="ECO:0000313" key="4">
    <source>
        <dbReference type="EMBL" id="MEX6633718.1"/>
    </source>
</evidence>
<organism evidence="4 5">
    <name type="scientific">Hyphococcus lacteus</name>
    <dbReference type="NCBI Taxonomy" id="3143536"/>
    <lineage>
        <taxon>Bacteria</taxon>
        <taxon>Pseudomonadati</taxon>
        <taxon>Pseudomonadota</taxon>
        <taxon>Alphaproteobacteria</taxon>
        <taxon>Parvularculales</taxon>
        <taxon>Parvularculaceae</taxon>
        <taxon>Hyphococcus</taxon>
    </lineage>
</organism>
<dbReference type="EC" id="1.-.-.-" evidence="4"/>
<proteinExistence type="inferred from homology"/>
<dbReference type="Proteomes" id="UP001560685">
    <property type="component" value="Unassembled WGS sequence"/>
</dbReference>
<dbReference type="PANTHER" id="PTHR30466">
    <property type="entry name" value="FLAVIN REDUCTASE"/>
    <property type="match status" value="1"/>
</dbReference>
<name>A0ABV3Z5J9_9PROT</name>
<comment type="similarity">
    <text evidence="1">Belongs to the non-flavoprotein flavin reductase family.</text>
</comment>
<dbReference type="SUPFAM" id="SSF50475">
    <property type="entry name" value="FMN-binding split barrel"/>
    <property type="match status" value="1"/>
</dbReference>
<dbReference type="InterPro" id="IPR012349">
    <property type="entry name" value="Split_barrel_FMN-bd"/>
</dbReference>
<dbReference type="GO" id="GO:0016491">
    <property type="term" value="F:oxidoreductase activity"/>
    <property type="evidence" value="ECO:0007669"/>
    <property type="project" value="UniProtKB-KW"/>
</dbReference>
<feature type="domain" description="Flavin reductase like" evidence="3">
    <location>
        <begin position="12"/>
        <end position="155"/>
    </location>
</feature>
<protein>
    <submittedName>
        <fullName evidence="4">Flavin reductase family protein</fullName>
        <ecNumber evidence="4">1.-.-.-</ecNumber>
    </submittedName>
</protein>
<evidence type="ECO:0000313" key="5">
    <source>
        <dbReference type="Proteomes" id="UP001560685"/>
    </source>
</evidence>
<dbReference type="PANTHER" id="PTHR30466:SF11">
    <property type="entry name" value="FLAVIN-DEPENDENT MONOOXYGENASE, REDUCTASE SUBUNIT HSAB"/>
    <property type="match status" value="1"/>
</dbReference>
<keyword evidence="2 4" id="KW-0560">Oxidoreductase</keyword>
<dbReference type="SMART" id="SM00903">
    <property type="entry name" value="Flavin_Reduct"/>
    <property type="match status" value="1"/>
</dbReference>
<dbReference type="EMBL" id="JBEHZE010000001">
    <property type="protein sequence ID" value="MEX6633718.1"/>
    <property type="molecule type" value="Genomic_DNA"/>
</dbReference>
<reference evidence="4 5" key="1">
    <citation type="submission" date="2024-05" db="EMBL/GenBank/DDBJ databases">
        <title>Three bacterial strains, DH-69, EH-24, and ECK-19 isolated from coastal sediments.</title>
        <authorList>
            <person name="Ye Y.-Q."/>
            <person name="Du Z.-J."/>
        </authorList>
    </citation>
    <scope>NUCLEOTIDE SEQUENCE [LARGE SCALE GENOMIC DNA]</scope>
    <source>
        <strain evidence="4 5">ECK-19</strain>
    </source>
</reference>
<evidence type="ECO:0000259" key="3">
    <source>
        <dbReference type="SMART" id="SM00903"/>
    </source>
</evidence>
<sequence length="158" mass="17507">MTDKYRPLKDAFGRFATGIAVATCQNDDGRMTAITVNSFTSVSLEPPLVLWCLDNRASTYSAFMSSDSYGVSILRADQRTESDRFAHFAGPDITEEEIERWDTGAPILKERLAGFDCKLVARHDAGDHVILIGEVVKFDSVVGEPLVYFSSNYIPDSE</sequence>
<comment type="caution">
    <text evidence="4">The sequence shown here is derived from an EMBL/GenBank/DDBJ whole genome shotgun (WGS) entry which is preliminary data.</text>
</comment>
<evidence type="ECO:0000256" key="1">
    <source>
        <dbReference type="ARBA" id="ARBA00008898"/>
    </source>
</evidence>